<sequence>MAIFRAAMAIMLLAITVPSAAANPVPPTFLIAGAGLGHGVGMSQVGAFVQAQNGRSAAEILAHYYPAAQLIQVDDVVPILVNVAANQTSLTLSATPIRKTDQSSLTITNLESPINSIEALNVVAENGTLVFTASSGELVRMPTAEIAWSGVVGFTSAEPKSELVLTRADGSSTKYRFGPLLLSARGNSVQAVLKLQVKDEYLNLVAEVASTWPTAALEAQAIASRSIAMTAVNAGAKTSCGCHVFSVGDQNMRGSERYRLPGYANWRKSIRTTAGQVIGLDQKPVAAWFFARSNGKTENSEDVWGSPRPWAKSVDDQFSIDPLAGPQVKWSVPVSAAQLARLFKLPDVVKVQVASRNPGGSVRMFRAVSSTGEKALLSGRNLRAAIPTRSVWIENIKPAVN</sequence>
<accession>A0A6J6E0F7</accession>
<dbReference type="InterPro" id="IPR013693">
    <property type="entry name" value="SpoIID/LytB_N"/>
</dbReference>
<evidence type="ECO:0000313" key="2">
    <source>
        <dbReference type="EMBL" id="CAB4569256.1"/>
    </source>
</evidence>
<dbReference type="Pfam" id="PF08486">
    <property type="entry name" value="SpoIID"/>
    <property type="match status" value="1"/>
</dbReference>
<proteinExistence type="predicted"/>
<evidence type="ECO:0000259" key="1">
    <source>
        <dbReference type="Pfam" id="PF08486"/>
    </source>
</evidence>
<protein>
    <submittedName>
        <fullName evidence="2">Unannotated protein</fullName>
    </submittedName>
</protein>
<dbReference type="EMBL" id="CAEZTT010000009">
    <property type="protein sequence ID" value="CAB4569256.1"/>
    <property type="molecule type" value="Genomic_DNA"/>
</dbReference>
<feature type="domain" description="Sporulation stage II protein D amidase enhancer LytB N-terminal" evidence="1">
    <location>
        <begin position="190"/>
        <end position="278"/>
    </location>
</feature>
<gene>
    <name evidence="2" type="ORF">UFOPK1726_00180</name>
</gene>
<organism evidence="2">
    <name type="scientific">freshwater metagenome</name>
    <dbReference type="NCBI Taxonomy" id="449393"/>
    <lineage>
        <taxon>unclassified sequences</taxon>
        <taxon>metagenomes</taxon>
        <taxon>ecological metagenomes</taxon>
    </lineage>
</organism>
<reference evidence="2" key="1">
    <citation type="submission" date="2020-05" db="EMBL/GenBank/DDBJ databases">
        <authorList>
            <person name="Chiriac C."/>
            <person name="Salcher M."/>
            <person name="Ghai R."/>
            <person name="Kavagutti S V."/>
        </authorList>
    </citation>
    <scope>NUCLEOTIDE SEQUENCE</scope>
</reference>
<name>A0A6J6E0F7_9ZZZZ</name>
<dbReference type="AlphaFoldDB" id="A0A6J6E0F7"/>